<dbReference type="PANTHER" id="PTHR31234:SF2">
    <property type="entry name" value="OS05G0199100 PROTEIN"/>
    <property type="match status" value="1"/>
</dbReference>
<dbReference type="GO" id="GO:0098542">
    <property type="term" value="P:defense response to other organism"/>
    <property type="evidence" value="ECO:0007669"/>
    <property type="project" value="InterPro"/>
</dbReference>
<dbReference type="InterPro" id="IPR044839">
    <property type="entry name" value="NDR1-like"/>
</dbReference>
<keyword evidence="3" id="KW-1133">Transmembrane helix</keyword>
<keyword evidence="5" id="KW-1185">Reference proteome</keyword>
<keyword evidence="2 3" id="KW-0472">Membrane</keyword>
<dbReference type="OrthoDB" id="838659at2759"/>
<reference evidence="4 5" key="1">
    <citation type="journal article" date="2014" name="PLoS ONE">
        <title>Global Analysis of Gene Expression Profiles in Physic Nut (Jatropha curcas L.) Seedlings Exposed to Salt Stress.</title>
        <authorList>
            <person name="Zhang L."/>
            <person name="Zhang C."/>
            <person name="Wu P."/>
            <person name="Chen Y."/>
            <person name="Li M."/>
            <person name="Jiang H."/>
            <person name="Wu G."/>
        </authorList>
    </citation>
    <scope>NUCLEOTIDE SEQUENCE [LARGE SCALE GENOMIC DNA]</scope>
    <source>
        <strain evidence="5">cv. GZQX0401</strain>
        <tissue evidence="4">Young leaves</tissue>
    </source>
</reference>
<accession>A0A067KDF5</accession>
<evidence type="ECO:0000313" key="4">
    <source>
        <dbReference type="EMBL" id="KDP29884.1"/>
    </source>
</evidence>
<dbReference type="AlphaFoldDB" id="A0A067KDF5"/>
<name>A0A067KDF5_JATCU</name>
<evidence type="ECO:0000256" key="3">
    <source>
        <dbReference type="SAM" id="Phobius"/>
    </source>
</evidence>
<gene>
    <name evidence="4" type="ORF">JCGZ_19151</name>
</gene>
<organism evidence="4 5">
    <name type="scientific">Jatropha curcas</name>
    <name type="common">Barbados nut</name>
    <dbReference type="NCBI Taxonomy" id="180498"/>
    <lineage>
        <taxon>Eukaryota</taxon>
        <taxon>Viridiplantae</taxon>
        <taxon>Streptophyta</taxon>
        <taxon>Embryophyta</taxon>
        <taxon>Tracheophyta</taxon>
        <taxon>Spermatophyta</taxon>
        <taxon>Magnoliopsida</taxon>
        <taxon>eudicotyledons</taxon>
        <taxon>Gunneridae</taxon>
        <taxon>Pentapetalae</taxon>
        <taxon>rosids</taxon>
        <taxon>fabids</taxon>
        <taxon>Malpighiales</taxon>
        <taxon>Euphorbiaceae</taxon>
        <taxon>Crotonoideae</taxon>
        <taxon>Jatropheae</taxon>
        <taxon>Jatropha</taxon>
    </lineage>
</organism>
<comment type="subcellular location">
    <subcellularLocation>
        <location evidence="1">Membrane</location>
    </subcellularLocation>
</comment>
<feature type="transmembrane region" description="Helical" evidence="3">
    <location>
        <begin position="213"/>
        <end position="231"/>
    </location>
</feature>
<evidence type="ECO:0000313" key="5">
    <source>
        <dbReference type="Proteomes" id="UP000027138"/>
    </source>
</evidence>
<evidence type="ECO:0000256" key="1">
    <source>
        <dbReference type="ARBA" id="ARBA00004370"/>
    </source>
</evidence>
<dbReference type="PANTHER" id="PTHR31234">
    <property type="entry name" value="LATE EMBRYOGENESIS ABUNDANT (LEA) HYDROXYPROLINE-RICH GLYCOPROTEIN FAMILY"/>
    <property type="match status" value="1"/>
</dbReference>
<sequence>MSKTSTNLASDCLFGLLFFAALVLLISAPAAVTWLLIRLQPSVPEVKLQSSSLSVLNNASCNSRNTITAEWKVTLSIKHPNSKAISYDRIKAQVSGPEVLGHSNDTILPFEQKGGVQESRKIRATFTNVLLQFNNCAAIANTVVFAVNLTTQLHVRAEYKGWTWPVQRDLIQILCSDYLKIDNFPSETTASSRGRNCLVNGNWKRMVTKWNSFVRHYIFLVFIFLLILALSM</sequence>
<dbReference type="GO" id="GO:0005886">
    <property type="term" value="C:plasma membrane"/>
    <property type="evidence" value="ECO:0007669"/>
    <property type="project" value="TreeGrafter"/>
</dbReference>
<protein>
    <recommendedName>
        <fullName evidence="6">Late embryogenesis abundant protein LEA-2 subgroup domain-containing protein</fullName>
    </recommendedName>
</protein>
<evidence type="ECO:0000256" key="2">
    <source>
        <dbReference type="ARBA" id="ARBA00023136"/>
    </source>
</evidence>
<dbReference type="EMBL" id="KK914725">
    <property type="protein sequence ID" value="KDP29884.1"/>
    <property type="molecule type" value="Genomic_DNA"/>
</dbReference>
<dbReference type="Proteomes" id="UP000027138">
    <property type="component" value="Unassembled WGS sequence"/>
</dbReference>
<feature type="transmembrane region" description="Helical" evidence="3">
    <location>
        <begin position="13"/>
        <end position="37"/>
    </location>
</feature>
<proteinExistence type="predicted"/>
<keyword evidence="3" id="KW-0812">Transmembrane</keyword>
<evidence type="ECO:0008006" key="6">
    <source>
        <dbReference type="Google" id="ProtNLM"/>
    </source>
</evidence>